<reference evidence="1" key="1">
    <citation type="submission" date="2018-06" db="EMBL/GenBank/DDBJ databases">
        <authorList>
            <person name="Zhirakovskaya E."/>
        </authorList>
    </citation>
    <scope>NUCLEOTIDE SEQUENCE</scope>
</reference>
<dbReference type="AlphaFoldDB" id="A0A3B0ZRF6"/>
<accession>A0A3B0ZRF6</accession>
<protein>
    <submittedName>
        <fullName evidence="1">Uncharacterized protein</fullName>
    </submittedName>
</protein>
<sequence>METAINVAVFGMEQRAINTLELTFKNRANGVCHIVEASQAQVALFNLDFKDARQLFNNFHKSYPNIPTIGICTKNLDDWEIPQITVPLSAMTLVKAILDAKTKLSTIKSQESTENSINIITKDKIALAMKAIESRQIAENLNKRVNKNSKNSTQRIVPDITTETSFDTNRFLLGYALDAINKCSANDDVVLFTCLDDKNILINPKKSEVITDLTNNQIRTLAIVPLDKKLVLPITSKHGKLESFKKLKLLNNHNAEILNLEVFMWNLGLMTSRGRIPSDISTETRHYLTRWPNLTRLTIPENAMRIISYWTRNPCSIMDIHKKLDIPLQNIFNVFTASYSIGLTQIAKRESDQLIKNETIYHNDKRGLFASIINRLHHFNDDKNTKTG</sequence>
<dbReference type="EMBL" id="UOFS01000014">
    <property type="protein sequence ID" value="VAW94281.1"/>
    <property type="molecule type" value="Genomic_DNA"/>
</dbReference>
<proteinExistence type="predicted"/>
<name>A0A3B0ZRF6_9ZZZZ</name>
<evidence type="ECO:0000313" key="1">
    <source>
        <dbReference type="EMBL" id="VAW94281.1"/>
    </source>
</evidence>
<gene>
    <name evidence="1" type="ORF">MNBD_GAMMA22-2202</name>
</gene>
<organism evidence="1">
    <name type="scientific">hydrothermal vent metagenome</name>
    <dbReference type="NCBI Taxonomy" id="652676"/>
    <lineage>
        <taxon>unclassified sequences</taxon>
        <taxon>metagenomes</taxon>
        <taxon>ecological metagenomes</taxon>
    </lineage>
</organism>